<sequence>MFVSDEEVGHTFAYWYKRYGPVIKDSVLLDSKKRDLILTLDEDAYRKYADDILPKQPHEIDFETTVANLEKLFTSKKALIRQRDGTTGKNILGNGTCNVTEGTNLLGLEWCIQLPAYKELKDKYHCRMVTKEEANREEIIADLKKQYAEVFKCGLGRCVKTKAKLLLKDNAKKNEQIRLCGDFSTGLNNALQLHQHPLPTAEDVLTKLNGGQLFTQIDFAEAYLQVEVEEESKEMLTINTPRGLYRYNRLPFGVKSAPGVFQQIMDQ</sequence>
<dbReference type="InterPro" id="IPR043502">
    <property type="entry name" value="DNA/RNA_pol_sf"/>
</dbReference>
<dbReference type="CDD" id="cd01647">
    <property type="entry name" value="RT_LTR"/>
    <property type="match status" value="1"/>
</dbReference>
<evidence type="ECO:0008006" key="5">
    <source>
        <dbReference type="Google" id="ProtNLM"/>
    </source>
</evidence>
<reference evidence="3 4" key="1">
    <citation type="submission" date="2023-08" db="EMBL/GenBank/DDBJ databases">
        <title>A Necator americanus chromosomal reference genome.</title>
        <authorList>
            <person name="Ilik V."/>
            <person name="Petrzelkova K.J."/>
            <person name="Pardy F."/>
            <person name="Fuh T."/>
            <person name="Niatou-Singa F.S."/>
            <person name="Gouil Q."/>
            <person name="Baker L."/>
            <person name="Ritchie M.E."/>
            <person name="Jex A.R."/>
            <person name="Gazzola D."/>
            <person name="Li H."/>
            <person name="Toshio Fujiwara R."/>
            <person name="Zhan B."/>
            <person name="Aroian R.V."/>
            <person name="Pafco B."/>
            <person name="Schwarz E.M."/>
        </authorList>
    </citation>
    <scope>NUCLEOTIDE SEQUENCE [LARGE SCALE GENOMIC DNA]</scope>
    <source>
        <strain evidence="3 4">Aroian</strain>
        <tissue evidence="3">Whole animal</tissue>
    </source>
</reference>
<evidence type="ECO:0000259" key="1">
    <source>
        <dbReference type="Pfam" id="PF00078"/>
    </source>
</evidence>
<dbReference type="Pfam" id="PF23309">
    <property type="entry name" value="DUF7083"/>
    <property type="match status" value="1"/>
</dbReference>
<feature type="domain" description="Reverse transcriptase" evidence="1">
    <location>
        <begin position="187"/>
        <end position="267"/>
    </location>
</feature>
<dbReference type="PANTHER" id="PTHR37984">
    <property type="entry name" value="PROTEIN CBG26694"/>
    <property type="match status" value="1"/>
</dbReference>
<dbReference type="Proteomes" id="UP001303046">
    <property type="component" value="Unassembled WGS sequence"/>
</dbReference>
<evidence type="ECO:0000313" key="3">
    <source>
        <dbReference type="EMBL" id="KAK6741905.1"/>
    </source>
</evidence>
<comment type="caution">
    <text evidence="3">The sequence shown here is derived from an EMBL/GenBank/DDBJ whole genome shotgun (WGS) entry which is preliminary data.</text>
</comment>
<dbReference type="InterPro" id="IPR055510">
    <property type="entry name" value="DUF7083"/>
</dbReference>
<keyword evidence="4" id="KW-1185">Reference proteome</keyword>
<evidence type="ECO:0000259" key="2">
    <source>
        <dbReference type="Pfam" id="PF23309"/>
    </source>
</evidence>
<dbReference type="InterPro" id="IPR050951">
    <property type="entry name" value="Retrovirus_Pol_polyprotein"/>
</dbReference>
<dbReference type="InterPro" id="IPR000477">
    <property type="entry name" value="RT_dom"/>
</dbReference>
<feature type="domain" description="DUF7083" evidence="2">
    <location>
        <begin position="2"/>
        <end position="76"/>
    </location>
</feature>
<dbReference type="PANTHER" id="PTHR37984:SF5">
    <property type="entry name" value="PROTEIN NYNRIN-LIKE"/>
    <property type="match status" value="1"/>
</dbReference>
<accession>A0ABR1CUU0</accession>
<dbReference type="Gene3D" id="3.10.10.10">
    <property type="entry name" value="HIV Type 1 Reverse Transcriptase, subunit A, domain 1"/>
    <property type="match status" value="1"/>
</dbReference>
<dbReference type="Pfam" id="PF00078">
    <property type="entry name" value="RVT_1"/>
    <property type="match status" value="1"/>
</dbReference>
<evidence type="ECO:0000313" key="4">
    <source>
        <dbReference type="Proteomes" id="UP001303046"/>
    </source>
</evidence>
<protein>
    <recommendedName>
        <fullName evidence="5">Reverse transcriptase domain-containing protein</fullName>
    </recommendedName>
</protein>
<dbReference type="EMBL" id="JAVFWL010000003">
    <property type="protein sequence ID" value="KAK6741905.1"/>
    <property type="molecule type" value="Genomic_DNA"/>
</dbReference>
<organism evidence="3 4">
    <name type="scientific">Necator americanus</name>
    <name type="common">Human hookworm</name>
    <dbReference type="NCBI Taxonomy" id="51031"/>
    <lineage>
        <taxon>Eukaryota</taxon>
        <taxon>Metazoa</taxon>
        <taxon>Ecdysozoa</taxon>
        <taxon>Nematoda</taxon>
        <taxon>Chromadorea</taxon>
        <taxon>Rhabditida</taxon>
        <taxon>Rhabditina</taxon>
        <taxon>Rhabditomorpha</taxon>
        <taxon>Strongyloidea</taxon>
        <taxon>Ancylostomatidae</taxon>
        <taxon>Bunostominae</taxon>
        <taxon>Necator</taxon>
    </lineage>
</organism>
<gene>
    <name evidence="3" type="primary">Necator_chrIII.g10415</name>
    <name evidence="3" type="ORF">RB195_009650</name>
</gene>
<dbReference type="SUPFAM" id="SSF56672">
    <property type="entry name" value="DNA/RNA polymerases"/>
    <property type="match status" value="1"/>
</dbReference>
<name>A0ABR1CUU0_NECAM</name>
<proteinExistence type="predicted"/>